<reference evidence="1" key="1">
    <citation type="submission" date="2021-02" db="EMBL/GenBank/DDBJ databases">
        <authorList>
            <person name="Palmer J.M."/>
        </authorList>
    </citation>
    <scope>NUCLEOTIDE SEQUENCE</scope>
    <source>
        <strain evidence="1">SCRP734</strain>
    </source>
</reference>
<dbReference type="Proteomes" id="UP000694044">
    <property type="component" value="Unassembled WGS sequence"/>
</dbReference>
<keyword evidence="2" id="KW-1185">Reference proteome</keyword>
<protein>
    <submittedName>
        <fullName evidence="1">Uncharacterized protein</fullName>
    </submittedName>
</protein>
<organism evidence="1 2">
    <name type="scientific">Phytophthora pseudosyringae</name>
    <dbReference type="NCBI Taxonomy" id="221518"/>
    <lineage>
        <taxon>Eukaryota</taxon>
        <taxon>Sar</taxon>
        <taxon>Stramenopiles</taxon>
        <taxon>Oomycota</taxon>
        <taxon>Peronosporomycetes</taxon>
        <taxon>Peronosporales</taxon>
        <taxon>Peronosporaceae</taxon>
        <taxon>Phytophthora</taxon>
    </lineage>
</organism>
<accession>A0A8T1VNR8</accession>
<proteinExistence type="predicted"/>
<name>A0A8T1VNR8_9STRA</name>
<gene>
    <name evidence="1" type="ORF">PHYPSEUDO_004223</name>
</gene>
<sequence>MLAVKAHVVRRTASMCGGEHGMLDLDEEDVGAGAVDTTQEGSDDRDPEVVRALRECLLVPGAVGEQSGGKATIYACTQSSVQAESRSKSHDEHRQSKWCSRVLDSGCAGP</sequence>
<dbReference type="EMBL" id="JAGDFM010000192">
    <property type="protein sequence ID" value="KAG7382927.1"/>
    <property type="molecule type" value="Genomic_DNA"/>
</dbReference>
<evidence type="ECO:0000313" key="1">
    <source>
        <dbReference type="EMBL" id="KAG7382927.1"/>
    </source>
</evidence>
<evidence type="ECO:0000313" key="2">
    <source>
        <dbReference type="Proteomes" id="UP000694044"/>
    </source>
</evidence>
<comment type="caution">
    <text evidence="1">The sequence shown here is derived from an EMBL/GenBank/DDBJ whole genome shotgun (WGS) entry which is preliminary data.</text>
</comment>
<dbReference type="AlphaFoldDB" id="A0A8T1VNR8"/>